<evidence type="ECO:0000256" key="1">
    <source>
        <dbReference type="SAM" id="Phobius"/>
    </source>
</evidence>
<reference evidence="3" key="1">
    <citation type="journal article" date="2019" name="Int. J. Syst. Evol. Microbiol.">
        <title>The Global Catalogue of Microorganisms (GCM) 10K type strain sequencing project: providing services to taxonomists for standard genome sequencing and annotation.</title>
        <authorList>
            <consortium name="The Broad Institute Genomics Platform"/>
            <consortium name="The Broad Institute Genome Sequencing Center for Infectious Disease"/>
            <person name="Wu L."/>
            <person name="Ma J."/>
        </authorList>
    </citation>
    <scope>NUCLEOTIDE SEQUENCE [LARGE SCALE GENOMIC DNA]</scope>
    <source>
        <strain evidence="3">ICMP 6774ER</strain>
    </source>
</reference>
<feature type="transmembrane region" description="Helical" evidence="1">
    <location>
        <begin position="46"/>
        <end position="64"/>
    </location>
</feature>
<dbReference type="RefSeq" id="WP_379570882.1">
    <property type="nucleotide sequence ID" value="NZ_JBHUFV010000015.1"/>
</dbReference>
<evidence type="ECO:0000313" key="2">
    <source>
        <dbReference type="EMBL" id="MFD1931500.1"/>
    </source>
</evidence>
<dbReference type="InterPro" id="IPR021385">
    <property type="entry name" value="DUF3017"/>
</dbReference>
<keyword evidence="1" id="KW-0472">Membrane</keyword>
<dbReference type="EMBL" id="JBHUFV010000015">
    <property type="protein sequence ID" value="MFD1931500.1"/>
    <property type="molecule type" value="Genomic_DNA"/>
</dbReference>
<dbReference type="Proteomes" id="UP001597368">
    <property type="component" value="Unassembled WGS sequence"/>
</dbReference>
<sequence>MSQAGEGEGVRGRPSDEGWGPYPLILAGAAVGLLALFLVDAEWGGFALGAVLLVGAAVRFAGYGGALAVRVKSVDVWTMGVLGAALVVTALFLEYPELKAQLLVLFGR</sequence>
<name>A0ABW4SRD1_9ACTN</name>
<organism evidence="2 3">
    <name type="scientific">Nonomuraea mangrovi</name>
    <dbReference type="NCBI Taxonomy" id="2316207"/>
    <lineage>
        <taxon>Bacteria</taxon>
        <taxon>Bacillati</taxon>
        <taxon>Actinomycetota</taxon>
        <taxon>Actinomycetes</taxon>
        <taxon>Streptosporangiales</taxon>
        <taxon>Streptosporangiaceae</taxon>
        <taxon>Nonomuraea</taxon>
    </lineage>
</organism>
<keyword evidence="1" id="KW-0812">Transmembrane</keyword>
<feature type="transmembrane region" description="Helical" evidence="1">
    <location>
        <begin position="20"/>
        <end position="39"/>
    </location>
</feature>
<keyword evidence="3" id="KW-1185">Reference proteome</keyword>
<accession>A0ABW4SRD1</accession>
<proteinExistence type="predicted"/>
<keyword evidence="1" id="KW-1133">Transmembrane helix</keyword>
<feature type="transmembrane region" description="Helical" evidence="1">
    <location>
        <begin position="76"/>
        <end position="93"/>
    </location>
</feature>
<dbReference type="Pfam" id="PF11222">
    <property type="entry name" value="DUF3017"/>
    <property type="match status" value="1"/>
</dbReference>
<evidence type="ECO:0000313" key="3">
    <source>
        <dbReference type="Proteomes" id="UP001597368"/>
    </source>
</evidence>
<protein>
    <submittedName>
        <fullName evidence="2">DUF3017 domain-containing protein</fullName>
    </submittedName>
</protein>
<comment type="caution">
    <text evidence="2">The sequence shown here is derived from an EMBL/GenBank/DDBJ whole genome shotgun (WGS) entry which is preliminary data.</text>
</comment>
<gene>
    <name evidence="2" type="ORF">ACFSKW_08435</name>
</gene>